<dbReference type="InterPro" id="IPR009030">
    <property type="entry name" value="Growth_fac_rcpt_cys_sf"/>
</dbReference>
<dbReference type="EMBL" id="CAXDID020000560">
    <property type="protein sequence ID" value="CAL6102836.1"/>
    <property type="molecule type" value="Genomic_DNA"/>
</dbReference>
<dbReference type="EMBL" id="CATOUU010001049">
    <property type="protein sequence ID" value="CAI9968800.1"/>
    <property type="molecule type" value="Genomic_DNA"/>
</dbReference>
<dbReference type="AlphaFoldDB" id="A0AA86URH8"/>
<evidence type="ECO:0000256" key="1">
    <source>
        <dbReference type="SAM" id="Phobius"/>
    </source>
</evidence>
<sequence>MLHLILSFADCDQMLSGRLWQPSTPCFLSSSLDLSQWRNFGVNKFGSSALLDLSVVNVNSLSLTRVQNTYMFNLINMDKDSSLFNGVFVVNVSIDCSKLSGRLSFSLFDSVFGSLKNISAVGTIYLDNMDFDKFDFVRLSSFFGNVGLQDDERTYNGTMIENVYSSLKYIVNGSYEVKRTTDKKTVLISLDNTGHIYTAAYLEKVQLCTCFDQKIQNGINFSIQKDKESFDLTPQDTTGLNLEKDYDQMNTTGLDIPVPKVPVKVLNKIKTQFKTVNLPIIDPLSNQSYFINTTIGFDYSMSTNAVDDFYSRALMRQKEIDRETNGMHKSFYNLSGFKQDLIPTRPDIVVYNSKAKAVGIWENNVFICENGTLFSVITKQCVFQCSFDQFRLDSICIAACPSNMFTVSVGGMMVCMDSCPTHLGQVRIPGKNKCQWCSVSAFVTEQGCATSADGLYKFGSGHFEKCPDGLIVQDKTCIQPVTCDKSQFLVDFQKNPSSFENNKELYNFCSNKEPVGMLNIINSNIFTWTCPFGTQFINMSCAPNLTLNCTQNDIKQITIKDNGQKCESQCTNNQVNDSITCAQKCSGLFYKQITLGACNPCQSDQYDNGKYFVVSTGKCAMFCDYYIIENPLEAGPKQCQVSCSAPNLKYVLRKHNSTHWNKQCVASCSDINMVESNGQCIQACTKYLDITGKICVNQCENNQILNIEKKQCTAKCPSQQLPDGSVVQNCPNCTYQDLNYDPPMCLDTCKLSMKKNDILVCVDKCPDTYYLNTVNQISTCVDSCASQGRYVSQNNVCVDTCKIYSQSGKELVCQNFCEDEQIVVDNKVFCYIDCGTQISSDKSCVDSCPAGTYFFLKLCLSSCPATFTPFEGKCIESNQKVSNWVYIVIFVCLSLVITILAITFFIIRRRKLLEGRRIKKENSVHKDTMYYAKRVQISPKKRTRDTNLQIGSQLLDSTYTDETLSKLGTSAVSDTTKQKKKKRLVKIKEYDGSIPDEITNGAKPVKKVTAKQAKEEEPQETLLW</sequence>
<proteinExistence type="predicted"/>
<evidence type="ECO:0000313" key="2">
    <source>
        <dbReference type="EMBL" id="CAI9968800.1"/>
    </source>
</evidence>
<dbReference type="SUPFAM" id="SSF57184">
    <property type="entry name" value="Growth factor receptor domain"/>
    <property type="match status" value="1"/>
</dbReference>
<keyword evidence="4" id="KW-1185">Reference proteome</keyword>
<reference evidence="2" key="1">
    <citation type="submission" date="2023-06" db="EMBL/GenBank/DDBJ databases">
        <authorList>
            <person name="Kurt Z."/>
        </authorList>
    </citation>
    <scope>NUCLEOTIDE SEQUENCE</scope>
</reference>
<reference evidence="3 4" key="2">
    <citation type="submission" date="2024-07" db="EMBL/GenBank/DDBJ databases">
        <authorList>
            <person name="Akdeniz Z."/>
        </authorList>
    </citation>
    <scope>NUCLEOTIDE SEQUENCE [LARGE SCALE GENOMIC DNA]</scope>
</reference>
<dbReference type="Proteomes" id="UP001642409">
    <property type="component" value="Unassembled WGS sequence"/>
</dbReference>
<comment type="caution">
    <text evidence="2">The sequence shown here is derived from an EMBL/GenBank/DDBJ whole genome shotgun (WGS) entry which is preliminary data.</text>
</comment>
<gene>
    <name evidence="2" type="ORF">HINF_LOCUS56445</name>
    <name evidence="3" type="ORF">HINF_LOCUS71854</name>
</gene>
<evidence type="ECO:0000313" key="3">
    <source>
        <dbReference type="EMBL" id="CAL6102836.1"/>
    </source>
</evidence>
<keyword evidence="1" id="KW-1133">Transmembrane helix</keyword>
<protein>
    <submittedName>
        <fullName evidence="2">Uncharacterized protein</fullName>
    </submittedName>
</protein>
<organism evidence="2">
    <name type="scientific">Hexamita inflata</name>
    <dbReference type="NCBI Taxonomy" id="28002"/>
    <lineage>
        <taxon>Eukaryota</taxon>
        <taxon>Metamonada</taxon>
        <taxon>Diplomonadida</taxon>
        <taxon>Hexamitidae</taxon>
        <taxon>Hexamitinae</taxon>
        <taxon>Hexamita</taxon>
    </lineage>
</organism>
<keyword evidence="1" id="KW-0812">Transmembrane</keyword>
<accession>A0AA86URH8</accession>
<evidence type="ECO:0000313" key="4">
    <source>
        <dbReference type="Proteomes" id="UP001642409"/>
    </source>
</evidence>
<keyword evidence="1" id="KW-0472">Membrane</keyword>
<name>A0AA86URH8_9EUKA</name>
<feature type="transmembrane region" description="Helical" evidence="1">
    <location>
        <begin position="884"/>
        <end position="907"/>
    </location>
</feature>